<evidence type="ECO:0000256" key="3">
    <source>
        <dbReference type="ARBA" id="ARBA00023163"/>
    </source>
</evidence>
<dbReference type="SUPFAM" id="SSF46785">
    <property type="entry name" value="Winged helix' DNA-binding domain"/>
    <property type="match status" value="1"/>
</dbReference>
<dbReference type="Gene3D" id="2.60.120.10">
    <property type="entry name" value="Jelly Rolls"/>
    <property type="match status" value="1"/>
</dbReference>
<dbReference type="InterPro" id="IPR050397">
    <property type="entry name" value="Env_Response_Regulators"/>
</dbReference>
<dbReference type="GO" id="GO:0003677">
    <property type="term" value="F:DNA binding"/>
    <property type="evidence" value="ECO:0007669"/>
    <property type="project" value="UniProtKB-KW"/>
</dbReference>
<dbReference type="InterPro" id="IPR036390">
    <property type="entry name" value="WH_DNA-bd_sf"/>
</dbReference>
<dbReference type="SUPFAM" id="SSF51206">
    <property type="entry name" value="cAMP-binding domain-like"/>
    <property type="match status" value="1"/>
</dbReference>
<evidence type="ECO:0000313" key="6">
    <source>
        <dbReference type="EMBL" id="SFB59075.1"/>
    </source>
</evidence>
<name>A0A1I1C8Q1_9PSEU</name>
<dbReference type="OrthoDB" id="41390at2"/>
<feature type="domain" description="HTH crp-type" evidence="5">
    <location>
        <begin position="155"/>
        <end position="228"/>
    </location>
</feature>
<organism evidence="6 7">
    <name type="scientific">Amycolatopsis marina</name>
    <dbReference type="NCBI Taxonomy" id="490629"/>
    <lineage>
        <taxon>Bacteria</taxon>
        <taxon>Bacillati</taxon>
        <taxon>Actinomycetota</taxon>
        <taxon>Actinomycetes</taxon>
        <taxon>Pseudonocardiales</taxon>
        <taxon>Pseudonocardiaceae</taxon>
        <taxon>Amycolatopsis</taxon>
    </lineage>
</organism>
<dbReference type="AlphaFoldDB" id="A0A1I1C8Q1"/>
<accession>A0A1I1C8Q1</accession>
<proteinExistence type="predicted"/>
<evidence type="ECO:0000256" key="1">
    <source>
        <dbReference type="ARBA" id="ARBA00023015"/>
    </source>
</evidence>
<dbReference type="Pfam" id="PF00027">
    <property type="entry name" value="cNMP_binding"/>
    <property type="match status" value="1"/>
</dbReference>
<dbReference type="Proteomes" id="UP000243799">
    <property type="component" value="Unassembled WGS sequence"/>
</dbReference>
<evidence type="ECO:0000259" key="4">
    <source>
        <dbReference type="PROSITE" id="PS50042"/>
    </source>
</evidence>
<keyword evidence="6" id="KW-0418">Kinase</keyword>
<sequence>MNINKLIDSHSDFWRIDSFLSRLRRDTLDRLATVGRLVEFRAGDTLITEGDDDTAVLLLLSSFVKITAALDGTGDALLALRFGGDVVGEMAAVDHGKRSATVRACGRAPVIAVSIDRGDFLSTLRPDPEAMLTLTATISSKLRSANQRRIDFTGCSTPVRLAKVLLELASTHGDSSNGATVIGVDLTQIEVGTLVGVKQATAERGLRKLRSSGLVDTSGRRFIVRDLEALRRLANHGPVGVPIV</sequence>
<dbReference type="GO" id="GO:0016301">
    <property type="term" value="F:kinase activity"/>
    <property type="evidence" value="ECO:0007669"/>
    <property type="project" value="UniProtKB-KW"/>
</dbReference>
<protein>
    <submittedName>
        <fullName evidence="6">cAMP-binding domain of CRP or a regulatory subunit of cAMP-dependent protein kinases</fullName>
    </submittedName>
</protein>
<keyword evidence="3" id="KW-0804">Transcription</keyword>
<gene>
    <name evidence="6" type="ORF">SAMN05216266_12331</name>
</gene>
<dbReference type="Gene3D" id="1.10.10.10">
    <property type="entry name" value="Winged helix-like DNA-binding domain superfamily/Winged helix DNA-binding domain"/>
    <property type="match status" value="1"/>
</dbReference>
<dbReference type="InterPro" id="IPR014710">
    <property type="entry name" value="RmlC-like_jellyroll"/>
</dbReference>
<dbReference type="SMART" id="SM00100">
    <property type="entry name" value="cNMP"/>
    <property type="match status" value="1"/>
</dbReference>
<dbReference type="PROSITE" id="PS51063">
    <property type="entry name" value="HTH_CRP_2"/>
    <property type="match status" value="1"/>
</dbReference>
<dbReference type="EMBL" id="FOKG01000023">
    <property type="protein sequence ID" value="SFB59075.1"/>
    <property type="molecule type" value="Genomic_DNA"/>
</dbReference>
<evidence type="ECO:0000259" key="5">
    <source>
        <dbReference type="PROSITE" id="PS51063"/>
    </source>
</evidence>
<dbReference type="CDD" id="cd00038">
    <property type="entry name" value="CAP_ED"/>
    <property type="match status" value="1"/>
</dbReference>
<dbReference type="InterPro" id="IPR036388">
    <property type="entry name" value="WH-like_DNA-bd_sf"/>
</dbReference>
<dbReference type="GO" id="GO:0005829">
    <property type="term" value="C:cytosol"/>
    <property type="evidence" value="ECO:0007669"/>
    <property type="project" value="TreeGrafter"/>
</dbReference>
<keyword evidence="2" id="KW-0238">DNA-binding</keyword>
<keyword evidence="6" id="KW-0808">Transferase</keyword>
<dbReference type="InterPro" id="IPR012318">
    <property type="entry name" value="HTH_CRP"/>
</dbReference>
<reference evidence="7" key="1">
    <citation type="submission" date="2016-10" db="EMBL/GenBank/DDBJ databases">
        <authorList>
            <person name="Varghese N."/>
            <person name="Submissions S."/>
        </authorList>
    </citation>
    <scope>NUCLEOTIDE SEQUENCE [LARGE SCALE GENOMIC DNA]</scope>
    <source>
        <strain evidence="7">CGMCC 4.3568</strain>
    </source>
</reference>
<keyword evidence="1" id="KW-0805">Transcription regulation</keyword>
<evidence type="ECO:0000313" key="7">
    <source>
        <dbReference type="Proteomes" id="UP000243799"/>
    </source>
</evidence>
<feature type="domain" description="Cyclic nucleotide-binding" evidence="4">
    <location>
        <begin position="19"/>
        <end position="141"/>
    </location>
</feature>
<dbReference type="PANTHER" id="PTHR24567:SF68">
    <property type="entry name" value="DNA-BINDING TRANSCRIPTIONAL DUAL REGULATOR CRP"/>
    <property type="match status" value="1"/>
</dbReference>
<dbReference type="GO" id="GO:0003700">
    <property type="term" value="F:DNA-binding transcription factor activity"/>
    <property type="evidence" value="ECO:0007669"/>
    <property type="project" value="TreeGrafter"/>
</dbReference>
<dbReference type="InterPro" id="IPR000595">
    <property type="entry name" value="cNMP-bd_dom"/>
</dbReference>
<evidence type="ECO:0000256" key="2">
    <source>
        <dbReference type="ARBA" id="ARBA00023125"/>
    </source>
</evidence>
<dbReference type="InterPro" id="IPR018490">
    <property type="entry name" value="cNMP-bd_dom_sf"/>
</dbReference>
<dbReference type="PANTHER" id="PTHR24567">
    <property type="entry name" value="CRP FAMILY TRANSCRIPTIONAL REGULATORY PROTEIN"/>
    <property type="match status" value="1"/>
</dbReference>
<dbReference type="STRING" id="490629.SAMN05216266_12331"/>
<keyword evidence="7" id="KW-1185">Reference proteome</keyword>
<dbReference type="Pfam" id="PF13545">
    <property type="entry name" value="HTH_Crp_2"/>
    <property type="match status" value="1"/>
</dbReference>
<dbReference type="PROSITE" id="PS50042">
    <property type="entry name" value="CNMP_BINDING_3"/>
    <property type="match status" value="1"/>
</dbReference>
<dbReference type="RefSeq" id="WP_091677661.1">
    <property type="nucleotide sequence ID" value="NZ_FOKG01000023.1"/>
</dbReference>